<evidence type="ECO:0000313" key="3">
    <source>
        <dbReference type="EMBL" id="PAD71562.1"/>
    </source>
</evidence>
<dbReference type="EMBL" id="NPBY01000098">
    <property type="protein sequence ID" value="PAD71562.1"/>
    <property type="molecule type" value="Genomic_DNA"/>
</dbReference>
<dbReference type="AlphaFoldDB" id="A0A268EEL9"/>
<name>A0A268EEL9_9BACL</name>
<gene>
    <name evidence="3" type="ORF">CHH67_24155</name>
    <name evidence="2" type="ORF">GNP94_13690</name>
</gene>
<sequence length="101" mass="11690">MSGTEQSVQASQVKKWLSIIAVFIVFQLIFFAVDGTFLEPRINDSNNWFAQLGRWILDSKLFTEWITPYSYPFFNMFMTVQVISILVVAVQDIKSAWISKT</sequence>
<keyword evidence="1" id="KW-0812">Transmembrane</keyword>
<dbReference type="Proteomes" id="UP000215596">
    <property type="component" value="Unassembled WGS sequence"/>
</dbReference>
<evidence type="ECO:0008006" key="6">
    <source>
        <dbReference type="Google" id="ProtNLM"/>
    </source>
</evidence>
<feature type="transmembrane region" description="Helical" evidence="1">
    <location>
        <begin position="69"/>
        <end position="90"/>
    </location>
</feature>
<feature type="transmembrane region" description="Helical" evidence="1">
    <location>
        <begin position="16"/>
        <end position="38"/>
    </location>
</feature>
<reference evidence="3 4" key="1">
    <citation type="submission" date="2017-07" db="EMBL/GenBank/DDBJ databases">
        <title>Isolation and whole genome analysis of endospore-forming bacteria from heroin.</title>
        <authorList>
            <person name="Kalinowski J."/>
            <person name="Ahrens B."/>
            <person name="Al-Dilaimi A."/>
            <person name="Winkler A."/>
            <person name="Wibberg D."/>
            <person name="Schleenbecker U."/>
            <person name="Ruckert C."/>
            <person name="Wolfel R."/>
            <person name="Grass G."/>
        </authorList>
    </citation>
    <scope>NUCLEOTIDE SEQUENCE [LARGE SCALE GENOMIC DNA]</scope>
    <source>
        <strain evidence="3 4">7537-G1</strain>
    </source>
</reference>
<keyword evidence="1" id="KW-1133">Transmembrane helix</keyword>
<dbReference type="RefSeq" id="WP_095267924.1">
    <property type="nucleotide sequence ID" value="NZ_NPBY01000098.1"/>
</dbReference>
<accession>A0A268EEL9</accession>
<reference evidence="2 5" key="2">
    <citation type="submission" date="2019-11" db="EMBL/GenBank/DDBJ databases">
        <title>Draft genome sequences of five Paenibacillus species of dairy origin.</title>
        <authorList>
            <person name="Olajide A.M."/>
            <person name="Chen S."/>
            <person name="Lapointe G."/>
        </authorList>
    </citation>
    <scope>NUCLEOTIDE SEQUENCE [LARGE SCALE GENOMIC DNA]</scope>
    <source>
        <strain evidence="2 5">3CS1</strain>
    </source>
</reference>
<protein>
    <recommendedName>
        <fullName evidence="6">YfzA-like protein</fullName>
    </recommendedName>
</protein>
<dbReference type="Pfam" id="PF14118">
    <property type="entry name" value="YfzA"/>
    <property type="match status" value="1"/>
</dbReference>
<evidence type="ECO:0000313" key="5">
    <source>
        <dbReference type="Proteomes" id="UP000435177"/>
    </source>
</evidence>
<evidence type="ECO:0000256" key="1">
    <source>
        <dbReference type="SAM" id="Phobius"/>
    </source>
</evidence>
<dbReference type="Proteomes" id="UP000435177">
    <property type="component" value="Unassembled WGS sequence"/>
</dbReference>
<comment type="caution">
    <text evidence="3">The sequence shown here is derived from an EMBL/GenBank/DDBJ whole genome shotgun (WGS) entry which is preliminary data.</text>
</comment>
<dbReference type="InterPro" id="IPR025627">
    <property type="entry name" value="YfzA"/>
</dbReference>
<keyword evidence="5" id="KW-1185">Reference proteome</keyword>
<evidence type="ECO:0000313" key="4">
    <source>
        <dbReference type="Proteomes" id="UP000215596"/>
    </source>
</evidence>
<evidence type="ECO:0000313" key="2">
    <source>
        <dbReference type="EMBL" id="MUG67058.1"/>
    </source>
</evidence>
<dbReference type="EMBL" id="WOAA01000010">
    <property type="protein sequence ID" value="MUG67058.1"/>
    <property type="molecule type" value="Genomic_DNA"/>
</dbReference>
<keyword evidence="1" id="KW-0472">Membrane</keyword>
<organism evidence="3 4">
    <name type="scientific">Paenibacillus campinasensis</name>
    <dbReference type="NCBI Taxonomy" id="66347"/>
    <lineage>
        <taxon>Bacteria</taxon>
        <taxon>Bacillati</taxon>
        <taxon>Bacillota</taxon>
        <taxon>Bacilli</taxon>
        <taxon>Bacillales</taxon>
        <taxon>Paenibacillaceae</taxon>
        <taxon>Paenibacillus</taxon>
    </lineage>
</organism>
<dbReference type="OrthoDB" id="2638799at2"/>
<proteinExistence type="predicted"/>